<keyword evidence="4" id="KW-1185">Reference proteome</keyword>
<feature type="transmembrane region" description="Helical" evidence="2">
    <location>
        <begin position="199"/>
        <end position="229"/>
    </location>
</feature>
<evidence type="ECO:0000313" key="3">
    <source>
        <dbReference type="EMBL" id="KAL1842630.1"/>
    </source>
</evidence>
<protein>
    <recommendedName>
        <fullName evidence="5">Ubiquitin carrier protein</fullName>
    </recommendedName>
</protein>
<gene>
    <name evidence="3" type="ORF">VTJ49DRAFT_4678</name>
</gene>
<accession>A0ABR3VLI7</accession>
<evidence type="ECO:0008006" key="5">
    <source>
        <dbReference type="Google" id="ProtNLM"/>
    </source>
</evidence>
<organism evidence="3 4">
    <name type="scientific">Humicola insolens</name>
    <name type="common">Soft-rot fungus</name>
    <dbReference type="NCBI Taxonomy" id="85995"/>
    <lineage>
        <taxon>Eukaryota</taxon>
        <taxon>Fungi</taxon>
        <taxon>Dikarya</taxon>
        <taxon>Ascomycota</taxon>
        <taxon>Pezizomycotina</taxon>
        <taxon>Sordariomycetes</taxon>
        <taxon>Sordariomycetidae</taxon>
        <taxon>Sordariales</taxon>
        <taxon>Chaetomiaceae</taxon>
        <taxon>Mycothermus</taxon>
    </lineage>
</organism>
<name>A0ABR3VLI7_HUMIN</name>
<feature type="transmembrane region" description="Helical" evidence="2">
    <location>
        <begin position="336"/>
        <end position="357"/>
    </location>
</feature>
<feature type="region of interest" description="Disordered" evidence="1">
    <location>
        <begin position="78"/>
        <end position="105"/>
    </location>
</feature>
<keyword evidence="2" id="KW-0472">Membrane</keyword>
<feature type="transmembrane region" description="Helical" evidence="2">
    <location>
        <begin position="35"/>
        <end position="58"/>
    </location>
</feature>
<feature type="transmembrane region" description="Helical" evidence="2">
    <location>
        <begin position="154"/>
        <end position="178"/>
    </location>
</feature>
<feature type="transmembrane region" description="Helical" evidence="2">
    <location>
        <begin position="123"/>
        <end position="148"/>
    </location>
</feature>
<sequence length="365" mass="39725">MFETTVNVGHAVAKRYLAKRYMEEEPPQFKDIDTAHLLVILANIILFLPIFFTVWYTLHHVHTTLAAVEDPLPAYEPLPLSPEDDGTPKDPNDPVRGSNPNRPVTSSLRATSRLLKSVLGWRSIFHGFGYVIILGVVSGVAVGIFNALPFVPFSIAHLFAMIVAAPFSTAWVHAIIAAPTPGSEPAKTLRSPIRPLRKIYAATWFPIFLFWAASNAAVLFPTLLGRLIGLPKLDPNHPTEPLDPEDTSIIPKAICVAGVALGLQMLLVVPANTALKRVQASLLPADEDTLVPFDRSFGGRIEPEVVGGRGFATLGAAIKTVPYASWVRIYLQRVKIFFVSIATYILVGMALAVQFALLQKVTGPA</sequence>
<proteinExistence type="predicted"/>
<dbReference type="Proteomes" id="UP001583172">
    <property type="component" value="Unassembled WGS sequence"/>
</dbReference>
<comment type="caution">
    <text evidence="3">The sequence shown here is derived from an EMBL/GenBank/DDBJ whole genome shotgun (WGS) entry which is preliminary data.</text>
</comment>
<evidence type="ECO:0000256" key="2">
    <source>
        <dbReference type="SAM" id="Phobius"/>
    </source>
</evidence>
<reference evidence="3 4" key="1">
    <citation type="journal article" date="2024" name="Commun. Biol.">
        <title>Comparative genomic analysis of thermophilic fungi reveals convergent evolutionary adaptations and gene losses.</title>
        <authorList>
            <person name="Steindorff A.S."/>
            <person name="Aguilar-Pontes M.V."/>
            <person name="Robinson A.J."/>
            <person name="Andreopoulos B."/>
            <person name="LaButti K."/>
            <person name="Kuo A."/>
            <person name="Mondo S."/>
            <person name="Riley R."/>
            <person name="Otillar R."/>
            <person name="Haridas S."/>
            <person name="Lipzen A."/>
            <person name="Grimwood J."/>
            <person name="Schmutz J."/>
            <person name="Clum A."/>
            <person name="Reid I.D."/>
            <person name="Moisan M.C."/>
            <person name="Butler G."/>
            <person name="Nguyen T.T.M."/>
            <person name="Dewar K."/>
            <person name="Conant G."/>
            <person name="Drula E."/>
            <person name="Henrissat B."/>
            <person name="Hansel C."/>
            <person name="Singer S."/>
            <person name="Hutchinson M.I."/>
            <person name="de Vries R.P."/>
            <person name="Natvig D.O."/>
            <person name="Powell A.J."/>
            <person name="Tsang A."/>
            <person name="Grigoriev I.V."/>
        </authorList>
    </citation>
    <scope>NUCLEOTIDE SEQUENCE [LARGE SCALE GENOMIC DNA]</scope>
    <source>
        <strain evidence="3 4">CBS 620.91</strain>
    </source>
</reference>
<feature type="transmembrane region" description="Helical" evidence="2">
    <location>
        <begin position="249"/>
        <end position="269"/>
    </location>
</feature>
<evidence type="ECO:0000256" key="1">
    <source>
        <dbReference type="SAM" id="MobiDB-lite"/>
    </source>
</evidence>
<evidence type="ECO:0000313" key="4">
    <source>
        <dbReference type="Proteomes" id="UP001583172"/>
    </source>
</evidence>
<keyword evidence="2" id="KW-1133">Transmembrane helix</keyword>
<keyword evidence="2" id="KW-0812">Transmembrane</keyword>
<dbReference type="EMBL" id="JAZGSY010000037">
    <property type="protein sequence ID" value="KAL1842630.1"/>
    <property type="molecule type" value="Genomic_DNA"/>
</dbReference>